<dbReference type="EMBL" id="JAPKHW010000004">
    <property type="protein sequence ID" value="MCX4145056.1"/>
    <property type="molecule type" value="Genomic_DNA"/>
</dbReference>
<dbReference type="RefSeq" id="WP_266257069.1">
    <property type="nucleotide sequence ID" value="NZ_JAMXWF010000004.1"/>
</dbReference>
<evidence type="ECO:0000313" key="1">
    <source>
        <dbReference type="EMBL" id="MCX4145056.1"/>
    </source>
</evidence>
<proteinExistence type="predicted"/>
<comment type="caution">
    <text evidence="2">The sequence shown here is derived from an EMBL/GenBank/DDBJ whole genome shotgun (WGS) entry which is preliminary data.</text>
</comment>
<name>A0AAP5BAJ8_9BURK</name>
<reference evidence="2" key="1">
    <citation type="submission" date="2022-06" db="EMBL/GenBank/DDBJ databases">
        <title>PHB producers.</title>
        <authorList>
            <person name="Besaury L."/>
        </authorList>
    </citation>
    <scope>NUCLEOTIDE SEQUENCE</scope>
    <source>
        <strain evidence="2 3">SEWS6</strain>
    </source>
</reference>
<dbReference type="EMBL" id="JAMXWF010000004">
    <property type="protein sequence ID" value="MDQ6406887.1"/>
    <property type="molecule type" value="Genomic_DNA"/>
</dbReference>
<accession>A0AAP5BAJ8</accession>
<dbReference type="AlphaFoldDB" id="A0AAP5BAJ8"/>
<evidence type="ECO:0000313" key="2">
    <source>
        <dbReference type="EMBL" id="MDQ6406887.1"/>
    </source>
</evidence>
<dbReference type="Proteomes" id="UP001242288">
    <property type="component" value="Unassembled WGS sequence"/>
</dbReference>
<protein>
    <submittedName>
        <fullName evidence="2">Uncharacterized protein</fullName>
    </submittedName>
</protein>
<evidence type="ECO:0000313" key="4">
    <source>
        <dbReference type="Proteomes" id="UP001242288"/>
    </source>
</evidence>
<organism evidence="2 4">
    <name type="scientific">Paraburkholderia madseniana</name>
    <dbReference type="NCBI Taxonomy" id="2599607"/>
    <lineage>
        <taxon>Bacteria</taxon>
        <taxon>Pseudomonadati</taxon>
        <taxon>Pseudomonadota</taxon>
        <taxon>Betaproteobacteria</taxon>
        <taxon>Burkholderiales</taxon>
        <taxon>Burkholderiaceae</taxon>
        <taxon>Paraburkholderia</taxon>
    </lineage>
</organism>
<dbReference type="Proteomes" id="UP001209412">
    <property type="component" value="Unassembled WGS sequence"/>
</dbReference>
<gene>
    <name evidence="2" type="ORF">NIE36_06620</name>
    <name evidence="1" type="ORF">OSB80_06635</name>
</gene>
<keyword evidence="3" id="KW-1185">Reference proteome</keyword>
<evidence type="ECO:0000313" key="3">
    <source>
        <dbReference type="Proteomes" id="UP001209412"/>
    </source>
</evidence>
<sequence length="72" mass="7911">MAISRSGEGCPDPVVRQGDTWPLWLAGVARPFPEARRHAGMEAKLGGRPDRQSYDHVSATLFTRTQFDADAV</sequence>